<organism evidence="1 2">
    <name type="scientific">Solanum commersonii</name>
    <name type="common">Commerson's wild potato</name>
    <name type="synonym">Commerson's nightshade</name>
    <dbReference type="NCBI Taxonomy" id="4109"/>
    <lineage>
        <taxon>Eukaryota</taxon>
        <taxon>Viridiplantae</taxon>
        <taxon>Streptophyta</taxon>
        <taxon>Embryophyta</taxon>
        <taxon>Tracheophyta</taxon>
        <taxon>Spermatophyta</taxon>
        <taxon>Magnoliopsida</taxon>
        <taxon>eudicotyledons</taxon>
        <taxon>Gunneridae</taxon>
        <taxon>Pentapetalae</taxon>
        <taxon>asterids</taxon>
        <taxon>lamiids</taxon>
        <taxon>Solanales</taxon>
        <taxon>Solanaceae</taxon>
        <taxon>Solanoideae</taxon>
        <taxon>Solaneae</taxon>
        <taxon>Solanum</taxon>
    </lineage>
</organism>
<gene>
    <name evidence="1" type="ORF">H5410_038997</name>
</gene>
<accession>A0A9J5YCC1</accession>
<dbReference type="EMBL" id="JACXVP010000007">
    <property type="protein sequence ID" value="KAG5597765.1"/>
    <property type="molecule type" value="Genomic_DNA"/>
</dbReference>
<evidence type="ECO:0000313" key="2">
    <source>
        <dbReference type="Proteomes" id="UP000824120"/>
    </source>
</evidence>
<keyword evidence="2" id="KW-1185">Reference proteome</keyword>
<dbReference type="Proteomes" id="UP000824120">
    <property type="component" value="Chromosome 7"/>
</dbReference>
<protein>
    <submittedName>
        <fullName evidence="1">Uncharacterized protein</fullName>
    </submittedName>
</protein>
<evidence type="ECO:0000313" key="1">
    <source>
        <dbReference type="EMBL" id="KAG5597765.1"/>
    </source>
</evidence>
<proteinExistence type="predicted"/>
<name>A0A9J5YCC1_SOLCO</name>
<sequence>MAHVELRDLEGGMQPLRLGQTIDYHFPYFQGLSTSTKSTFQINRNKLNILTTHGRVPPAHSRRGRVVPVFHPRPYYTSDGILWGRMSRSP</sequence>
<comment type="caution">
    <text evidence="1">The sequence shown here is derived from an EMBL/GenBank/DDBJ whole genome shotgun (WGS) entry which is preliminary data.</text>
</comment>
<reference evidence="1 2" key="1">
    <citation type="submission" date="2020-09" db="EMBL/GenBank/DDBJ databases">
        <title>De no assembly of potato wild relative species, Solanum commersonii.</title>
        <authorList>
            <person name="Cho K."/>
        </authorList>
    </citation>
    <scope>NUCLEOTIDE SEQUENCE [LARGE SCALE GENOMIC DNA]</scope>
    <source>
        <strain evidence="1">LZ3.2</strain>
        <tissue evidence="1">Leaf</tissue>
    </source>
</reference>
<dbReference type="AlphaFoldDB" id="A0A9J5YCC1"/>